<gene>
    <name evidence="2" type="ORF">EYF80_062195</name>
</gene>
<proteinExistence type="predicted"/>
<dbReference type="Proteomes" id="UP000314294">
    <property type="component" value="Unassembled WGS sequence"/>
</dbReference>
<accession>A0A4Z2EGK0</accession>
<dbReference type="EMBL" id="SRLO01007936">
    <property type="protein sequence ID" value="TNN27660.1"/>
    <property type="molecule type" value="Genomic_DNA"/>
</dbReference>
<feature type="region of interest" description="Disordered" evidence="1">
    <location>
        <begin position="62"/>
        <end position="208"/>
    </location>
</feature>
<organism evidence="2 3">
    <name type="scientific">Liparis tanakae</name>
    <name type="common">Tanaka's snailfish</name>
    <dbReference type="NCBI Taxonomy" id="230148"/>
    <lineage>
        <taxon>Eukaryota</taxon>
        <taxon>Metazoa</taxon>
        <taxon>Chordata</taxon>
        <taxon>Craniata</taxon>
        <taxon>Vertebrata</taxon>
        <taxon>Euteleostomi</taxon>
        <taxon>Actinopterygii</taxon>
        <taxon>Neopterygii</taxon>
        <taxon>Teleostei</taxon>
        <taxon>Neoteleostei</taxon>
        <taxon>Acanthomorphata</taxon>
        <taxon>Eupercaria</taxon>
        <taxon>Perciformes</taxon>
        <taxon>Cottioidei</taxon>
        <taxon>Cottales</taxon>
        <taxon>Liparidae</taxon>
        <taxon>Liparis</taxon>
    </lineage>
</organism>
<name>A0A4Z2EGK0_9TELE</name>
<evidence type="ECO:0000256" key="1">
    <source>
        <dbReference type="SAM" id="MobiDB-lite"/>
    </source>
</evidence>
<dbReference type="AlphaFoldDB" id="A0A4Z2EGK0"/>
<sequence length="208" mass="23564">MNGLQPQVEALDHATDHLWKRLLLNPSQTRTPLTEISWVTGVPSSGGTLLWGNRVLRDEFSGGASTDFSGATSGDSPERSRSSRDQSTVDRSRSSRDQSTVDRSIRDQSTVDRSIRDQSTVDRSIRDQSTVDRSRSIRDQSTVDRSRSIRDRSTVDRSRSIRDRSTVDRSRSIRDRSTVDMRREAGPLRGRGYEHFHTHTARPPPKNM</sequence>
<feature type="compositionally biased region" description="Basic and acidic residues" evidence="1">
    <location>
        <begin position="76"/>
        <end position="197"/>
    </location>
</feature>
<dbReference type="OrthoDB" id="6155163at2759"/>
<keyword evidence="3" id="KW-1185">Reference proteome</keyword>
<evidence type="ECO:0000313" key="3">
    <source>
        <dbReference type="Proteomes" id="UP000314294"/>
    </source>
</evidence>
<feature type="compositionally biased region" description="Polar residues" evidence="1">
    <location>
        <begin position="63"/>
        <end position="75"/>
    </location>
</feature>
<reference evidence="2 3" key="1">
    <citation type="submission" date="2019-03" db="EMBL/GenBank/DDBJ databases">
        <title>First draft genome of Liparis tanakae, snailfish: a comprehensive survey of snailfish specific genes.</title>
        <authorList>
            <person name="Kim W."/>
            <person name="Song I."/>
            <person name="Jeong J.-H."/>
            <person name="Kim D."/>
            <person name="Kim S."/>
            <person name="Ryu S."/>
            <person name="Song J.Y."/>
            <person name="Lee S.K."/>
        </authorList>
    </citation>
    <scope>NUCLEOTIDE SEQUENCE [LARGE SCALE GENOMIC DNA]</scope>
    <source>
        <tissue evidence="2">Muscle</tissue>
    </source>
</reference>
<evidence type="ECO:0000313" key="2">
    <source>
        <dbReference type="EMBL" id="TNN27660.1"/>
    </source>
</evidence>
<comment type="caution">
    <text evidence="2">The sequence shown here is derived from an EMBL/GenBank/DDBJ whole genome shotgun (WGS) entry which is preliminary data.</text>
</comment>
<protein>
    <submittedName>
        <fullName evidence="2">Uncharacterized protein</fullName>
    </submittedName>
</protein>